<name>A0A3S5AFP9_9PLAT</name>
<gene>
    <name evidence="2" type="ORF">PXEA_LOCUS12703</name>
</gene>
<proteinExistence type="predicted"/>
<dbReference type="AlphaFoldDB" id="A0A3S5AFP9"/>
<evidence type="ECO:0000256" key="1">
    <source>
        <dbReference type="SAM" id="MobiDB-lite"/>
    </source>
</evidence>
<accession>A0A3S5AFP9</accession>
<dbReference type="EMBL" id="CAAALY010040823">
    <property type="protein sequence ID" value="VEL19263.1"/>
    <property type="molecule type" value="Genomic_DNA"/>
</dbReference>
<comment type="caution">
    <text evidence="2">The sequence shown here is derived from an EMBL/GenBank/DDBJ whole genome shotgun (WGS) entry which is preliminary data.</text>
</comment>
<feature type="compositionally biased region" description="Low complexity" evidence="1">
    <location>
        <begin position="89"/>
        <end position="106"/>
    </location>
</feature>
<reference evidence="2" key="1">
    <citation type="submission" date="2018-11" db="EMBL/GenBank/DDBJ databases">
        <authorList>
            <consortium name="Pathogen Informatics"/>
        </authorList>
    </citation>
    <scope>NUCLEOTIDE SEQUENCE</scope>
</reference>
<evidence type="ECO:0000313" key="3">
    <source>
        <dbReference type="Proteomes" id="UP000784294"/>
    </source>
</evidence>
<feature type="region of interest" description="Disordered" evidence="1">
    <location>
        <begin position="86"/>
        <end position="106"/>
    </location>
</feature>
<keyword evidence="3" id="KW-1185">Reference proteome</keyword>
<organism evidence="2 3">
    <name type="scientific">Protopolystoma xenopodis</name>
    <dbReference type="NCBI Taxonomy" id="117903"/>
    <lineage>
        <taxon>Eukaryota</taxon>
        <taxon>Metazoa</taxon>
        <taxon>Spiralia</taxon>
        <taxon>Lophotrochozoa</taxon>
        <taxon>Platyhelminthes</taxon>
        <taxon>Monogenea</taxon>
        <taxon>Polyopisthocotylea</taxon>
        <taxon>Polystomatidea</taxon>
        <taxon>Polystomatidae</taxon>
        <taxon>Protopolystoma</taxon>
    </lineage>
</organism>
<protein>
    <submittedName>
        <fullName evidence="2">Uncharacterized protein</fullName>
    </submittedName>
</protein>
<evidence type="ECO:0000313" key="2">
    <source>
        <dbReference type="EMBL" id="VEL19263.1"/>
    </source>
</evidence>
<sequence length="278" mass="29726">MVSNLGESVFDHMEPGHINSRSSIMDDHLSRLSCTSASDLDASFRPTELFPLQFHDSSLLPPASVSHPHSQFRVDLASEAMSFADLDSSRSNSSPPGLSPCLSSKPRIITSANRKRSSLCRLVTISSSPPPSASLSPPIAHPNCSDASGCIAISRNGISSDNTSRLVRRPDSPVYGTASFVPSLQVHPPPTLHPSRTPCQRSSALCQITQAENHIMDGLLVDRRQLDESKASVKGKSSCIHGQLTPVSTSFCEYSDICSINKDIQNPASTTADDSNTG</sequence>
<dbReference type="Proteomes" id="UP000784294">
    <property type="component" value="Unassembled WGS sequence"/>
</dbReference>